<dbReference type="EMBL" id="JANPWB010000006">
    <property type="protein sequence ID" value="KAJ1182524.1"/>
    <property type="molecule type" value="Genomic_DNA"/>
</dbReference>
<name>A0AAV7U0J8_PLEWA</name>
<accession>A0AAV7U0J8</accession>
<feature type="region of interest" description="Disordered" evidence="1">
    <location>
        <begin position="70"/>
        <end position="89"/>
    </location>
</feature>
<dbReference type="AlphaFoldDB" id="A0AAV7U0J8"/>
<evidence type="ECO:0000256" key="1">
    <source>
        <dbReference type="SAM" id="MobiDB-lite"/>
    </source>
</evidence>
<comment type="caution">
    <text evidence="2">The sequence shown here is derived from an EMBL/GenBank/DDBJ whole genome shotgun (WGS) entry which is preliminary data.</text>
</comment>
<dbReference type="Proteomes" id="UP001066276">
    <property type="component" value="Chromosome 3_2"/>
</dbReference>
<gene>
    <name evidence="2" type="ORF">NDU88_007712</name>
</gene>
<reference evidence="2" key="1">
    <citation type="journal article" date="2022" name="bioRxiv">
        <title>Sequencing and chromosome-scale assembly of the giantPleurodeles waltlgenome.</title>
        <authorList>
            <person name="Brown T."/>
            <person name="Elewa A."/>
            <person name="Iarovenko S."/>
            <person name="Subramanian E."/>
            <person name="Araus A.J."/>
            <person name="Petzold A."/>
            <person name="Susuki M."/>
            <person name="Suzuki K.-i.T."/>
            <person name="Hayashi T."/>
            <person name="Toyoda A."/>
            <person name="Oliveira C."/>
            <person name="Osipova E."/>
            <person name="Leigh N.D."/>
            <person name="Simon A."/>
            <person name="Yun M.H."/>
        </authorList>
    </citation>
    <scope>NUCLEOTIDE SEQUENCE</scope>
    <source>
        <strain evidence="2">20211129_DDA</strain>
        <tissue evidence="2">Liver</tissue>
    </source>
</reference>
<evidence type="ECO:0000313" key="3">
    <source>
        <dbReference type="Proteomes" id="UP001066276"/>
    </source>
</evidence>
<feature type="compositionally biased region" description="Basic and acidic residues" evidence="1">
    <location>
        <begin position="105"/>
        <end position="122"/>
    </location>
</feature>
<feature type="region of interest" description="Disordered" evidence="1">
    <location>
        <begin position="95"/>
        <end position="129"/>
    </location>
</feature>
<protein>
    <submittedName>
        <fullName evidence="2">Uncharacterized protein</fullName>
    </submittedName>
</protein>
<sequence length="129" mass="14676">MTVSISTNDREIQATFHVINKKADTLLGRHLAEELGLVYFVKRVRTFQVDELLGQFPELFTGLRDCTAANPEDRKADHPAPTLWDGSGIRARIEDPADFLSRHPPKQEDLQRKPRPTEEHLHTLAAQKP</sequence>
<keyword evidence="3" id="KW-1185">Reference proteome</keyword>
<proteinExistence type="predicted"/>
<organism evidence="2 3">
    <name type="scientific">Pleurodeles waltl</name>
    <name type="common">Iberian ribbed newt</name>
    <dbReference type="NCBI Taxonomy" id="8319"/>
    <lineage>
        <taxon>Eukaryota</taxon>
        <taxon>Metazoa</taxon>
        <taxon>Chordata</taxon>
        <taxon>Craniata</taxon>
        <taxon>Vertebrata</taxon>
        <taxon>Euteleostomi</taxon>
        <taxon>Amphibia</taxon>
        <taxon>Batrachia</taxon>
        <taxon>Caudata</taxon>
        <taxon>Salamandroidea</taxon>
        <taxon>Salamandridae</taxon>
        <taxon>Pleurodelinae</taxon>
        <taxon>Pleurodeles</taxon>
    </lineage>
</organism>
<evidence type="ECO:0000313" key="2">
    <source>
        <dbReference type="EMBL" id="KAJ1182524.1"/>
    </source>
</evidence>